<accession>A0A0V8QC66</accession>
<evidence type="ECO:0000259" key="1">
    <source>
        <dbReference type="PROSITE" id="PS50887"/>
    </source>
</evidence>
<dbReference type="STRING" id="290052.ASU35_03300"/>
<dbReference type="PANTHER" id="PTHR45138">
    <property type="entry name" value="REGULATORY COMPONENTS OF SENSORY TRANSDUCTION SYSTEM"/>
    <property type="match status" value="1"/>
</dbReference>
<dbReference type="GO" id="GO:1902201">
    <property type="term" value="P:negative regulation of bacterial-type flagellum-dependent cell motility"/>
    <property type="evidence" value="ECO:0007669"/>
    <property type="project" value="TreeGrafter"/>
</dbReference>
<dbReference type="SUPFAM" id="SSF55073">
    <property type="entry name" value="Nucleotide cyclase"/>
    <property type="match status" value="1"/>
</dbReference>
<dbReference type="SUPFAM" id="SSF55785">
    <property type="entry name" value="PYP-like sensor domain (PAS domain)"/>
    <property type="match status" value="1"/>
</dbReference>
<dbReference type="Gene3D" id="3.30.70.270">
    <property type="match status" value="1"/>
</dbReference>
<dbReference type="Pfam" id="PF00990">
    <property type="entry name" value="GGDEF"/>
    <property type="match status" value="1"/>
</dbReference>
<protein>
    <recommendedName>
        <fullName evidence="1">GGDEF domain-containing protein</fullName>
    </recommendedName>
</protein>
<dbReference type="InterPro" id="IPR000160">
    <property type="entry name" value="GGDEF_dom"/>
</dbReference>
<dbReference type="NCBIfam" id="TIGR00254">
    <property type="entry name" value="GGDEF"/>
    <property type="match status" value="1"/>
</dbReference>
<reference evidence="2 3" key="1">
    <citation type="submission" date="2015-11" db="EMBL/GenBank/DDBJ databases">
        <title>Butyribacter intestini gen. nov., sp. nov., a butyric acid-producing bacterium of the family Lachnospiraceae isolated from the human faeces.</title>
        <authorList>
            <person name="Zou Y."/>
            <person name="Xue W."/>
            <person name="Luo G."/>
            <person name="Lv M."/>
        </authorList>
    </citation>
    <scope>NUCLEOTIDE SEQUENCE [LARGE SCALE GENOMIC DNA]</scope>
    <source>
        <strain evidence="2 3">ACET-33324</strain>
    </source>
</reference>
<dbReference type="RefSeq" id="WP_058353667.1">
    <property type="nucleotide sequence ID" value="NZ_CABMMD010000186.1"/>
</dbReference>
<dbReference type="AlphaFoldDB" id="A0A0V8QC66"/>
<dbReference type="CDD" id="cd00130">
    <property type="entry name" value="PAS"/>
    <property type="match status" value="1"/>
</dbReference>
<dbReference type="SMART" id="SM00267">
    <property type="entry name" value="GGDEF"/>
    <property type="match status" value="1"/>
</dbReference>
<evidence type="ECO:0000313" key="2">
    <source>
        <dbReference type="EMBL" id="KSV58074.1"/>
    </source>
</evidence>
<feature type="domain" description="GGDEF" evidence="1">
    <location>
        <begin position="269"/>
        <end position="395"/>
    </location>
</feature>
<dbReference type="InterPro" id="IPR000014">
    <property type="entry name" value="PAS"/>
</dbReference>
<evidence type="ECO:0000313" key="3">
    <source>
        <dbReference type="Proteomes" id="UP000054874"/>
    </source>
</evidence>
<dbReference type="GO" id="GO:0043709">
    <property type="term" value="P:cell adhesion involved in single-species biofilm formation"/>
    <property type="evidence" value="ECO:0007669"/>
    <property type="project" value="TreeGrafter"/>
</dbReference>
<dbReference type="EMBL" id="LNAM01000186">
    <property type="protein sequence ID" value="KSV58074.1"/>
    <property type="molecule type" value="Genomic_DNA"/>
</dbReference>
<comment type="caution">
    <text evidence="2">The sequence shown here is derived from an EMBL/GenBank/DDBJ whole genome shotgun (WGS) entry which is preliminary data.</text>
</comment>
<proteinExistence type="predicted"/>
<dbReference type="OrthoDB" id="9804747at2"/>
<organism evidence="2 3">
    <name type="scientific">Acetivibrio ethanolgignens</name>
    <dbReference type="NCBI Taxonomy" id="290052"/>
    <lineage>
        <taxon>Bacteria</taxon>
        <taxon>Bacillati</taxon>
        <taxon>Bacillota</taxon>
        <taxon>Clostridia</taxon>
        <taxon>Eubacteriales</taxon>
        <taxon>Oscillospiraceae</taxon>
        <taxon>Acetivibrio</taxon>
    </lineage>
</organism>
<sequence length="395" mass="45423">MYDINETAFILPRGFMVYEAEGKERILYANEPILNIFACATVEELMELTGGSFRGAIYKDVMEEAEKYDDNTDNVIFRIKRRDGLIRWVEAYRQRFSIQLGEFSGVFVADITEKKLQKDQQWIQDYIKNLETVFDIVRLVDVSEAVVYSLNENGNCEKTDRKCFSIWEKEHRCENCISAKVLASKGQMSKYEFIGNEPYYVISKYVELKGRAYILEMVNKVKNSSVLEAYGKENFADFIKSYNNKLYTDSLTGAYNRRYLEEQLSHLTGTTAVAMIDLDSFKKINDTYGHDAGDEALKLFVNIAKSSIRKEDTVIRLGGDEFLIVFDGPPLETLQEPLEQLCKRVSEARYPEYPKMQITLSIGAVRANDCGREARKRADHALYEAKKIGNCVKVE</sequence>
<name>A0A0V8QC66_9FIRM</name>
<gene>
    <name evidence="2" type="ORF">ASU35_03300</name>
</gene>
<dbReference type="InterPro" id="IPR043128">
    <property type="entry name" value="Rev_trsase/Diguanyl_cyclase"/>
</dbReference>
<dbReference type="InterPro" id="IPR029787">
    <property type="entry name" value="Nucleotide_cyclase"/>
</dbReference>
<dbReference type="InterPro" id="IPR035965">
    <property type="entry name" value="PAS-like_dom_sf"/>
</dbReference>
<dbReference type="GO" id="GO:0052621">
    <property type="term" value="F:diguanylate cyclase activity"/>
    <property type="evidence" value="ECO:0007669"/>
    <property type="project" value="TreeGrafter"/>
</dbReference>
<dbReference type="PROSITE" id="PS50887">
    <property type="entry name" value="GGDEF"/>
    <property type="match status" value="1"/>
</dbReference>
<dbReference type="Proteomes" id="UP000054874">
    <property type="component" value="Unassembled WGS sequence"/>
</dbReference>
<dbReference type="InterPro" id="IPR050469">
    <property type="entry name" value="Diguanylate_Cyclase"/>
</dbReference>
<dbReference type="Gene3D" id="3.30.450.20">
    <property type="entry name" value="PAS domain"/>
    <property type="match status" value="1"/>
</dbReference>
<dbReference type="GO" id="GO:0005886">
    <property type="term" value="C:plasma membrane"/>
    <property type="evidence" value="ECO:0007669"/>
    <property type="project" value="TreeGrafter"/>
</dbReference>
<dbReference type="PANTHER" id="PTHR45138:SF9">
    <property type="entry name" value="DIGUANYLATE CYCLASE DGCM-RELATED"/>
    <property type="match status" value="1"/>
</dbReference>
<dbReference type="CDD" id="cd01949">
    <property type="entry name" value="GGDEF"/>
    <property type="match status" value="1"/>
</dbReference>
<keyword evidence="3" id="KW-1185">Reference proteome</keyword>